<protein>
    <submittedName>
        <fullName evidence="2">Uncharacterized protein</fullName>
    </submittedName>
</protein>
<evidence type="ECO:0000256" key="1">
    <source>
        <dbReference type="SAM" id="MobiDB-lite"/>
    </source>
</evidence>
<dbReference type="KEGG" id="dpx:DAPPUDRAFT_266467"/>
<organism evidence="2 3">
    <name type="scientific">Daphnia pulex</name>
    <name type="common">Water flea</name>
    <dbReference type="NCBI Taxonomy" id="6669"/>
    <lineage>
        <taxon>Eukaryota</taxon>
        <taxon>Metazoa</taxon>
        <taxon>Ecdysozoa</taxon>
        <taxon>Arthropoda</taxon>
        <taxon>Crustacea</taxon>
        <taxon>Branchiopoda</taxon>
        <taxon>Diplostraca</taxon>
        <taxon>Cladocera</taxon>
        <taxon>Anomopoda</taxon>
        <taxon>Daphniidae</taxon>
        <taxon>Daphnia</taxon>
    </lineage>
</organism>
<dbReference type="Proteomes" id="UP000000305">
    <property type="component" value="Unassembled WGS sequence"/>
</dbReference>
<reference evidence="2 3" key="1">
    <citation type="journal article" date="2011" name="Science">
        <title>The ecoresponsive genome of Daphnia pulex.</title>
        <authorList>
            <person name="Colbourne J.K."/>
            <person name="Pfrender M.E."/>
            <person name="Gilbert D."/>
            <person name="Thomas W.K."/>
            <person name="Tucker A."/>
            <person name="Oakley T.H."/>
            <person name="Tokishita S."/>
            <person name="Aerts A."/>
            <person name="Arnold G.J."/>
            <person name="Basu M.K."/>
            <person name="Bauer D.J."/>
            <person name="Caceres C.E."/>
            <person name="Carmel L."/>
            <person name="Casola C."/>
            <person name="Choi J.H."/>
            <person name="Detter J.C."/>
            <person name="Dong Q."/>
            <person name="Dusheyko S."/>
            <person name="Eads B.D."/>
            <person name="Frohlich T."/>
            <person name="Geiler-Samerotte K.A."/>
            <person name="Gerlach D."/>
            <person name="Hatcher P."/>
            <person name="Jogdeo S."/>
            <person name="Krijgsveld J."/>
            <person name="Kriventseva E.V."/>
            <person name="Kultz D."/>
            <person name="Laforsch C."/>
            <person name="Lindquist E."/>
            <person name="Lopez J."/>
            <person name="Manak J.R."/>
            <person name="Muller J."/>
            <person name="Pangilinan J."/>
            <person name="Patwardhan R.P."/>
            <person name="Pitluck S."/>
            <person name="Pritham E.J."/>
            <person name="Rechtsteiner A."/>
            <person name="Rho M."/>
            <person name="Rogozin I.B."/>
            <person name="Sakarya O."/>
            <person name="Salamov A."/>
            <person name="Schaack S."/>
            <person name="Shapiro H."/>
            <person name="Shiga Y."/>
            <person name="Skalitzky C."/>
            <person name="Smith Z."/>
            <person name="Souvorov A."/>
            <person name="Sung W."/>
            <person name="Tang Z."/>
            <person name="Tsuchiya D."/>
            <person name="Tu H."/>
            <person name="Vos H."/>
            <person name="Wang M."/>
            <person name="Wolf Y.I."/>
            <person name="Yamagata H."/>
            <person name="Yamada T."/>
            <person name="Ye Y."/>
            <person name="Shaw J.R."/>
            <person name="Andrews J."/>
            <person name="Crease T.J."/>
            <person name="Tang H."/>
            <person name="Lucas S.M."/>
            <person name="Robertson H.M."/>
            <person name="Bork P."/>
            <person name="Koonin E.V."/>
            <person name="Zdobnov E.M."/>
            <person name="Grigoriev I.V."/>
            <person name="Lynch M."/>
            <person name="Boore J.L."/>
        </authorList>
    </citation>
    <scope>NUCLEOTIDE SEQUENCE [LARGE SCALE GENOMIC DNA]</scope>
</reference>
<evidence type="ECO:0000313" key="2">
    <source>
        <dbReference type="EMBL" id="EFX64408.1"/>
    </source>
</evidence>
<dbReference type="EMBL" id="GL732834">
    <property type="protein sequence ID" value="EFX64408.1"/>
    <property type="molecule type" value="Genomic_DNA"/>
</dbReference>
<name>E9HV24_DAPPU</name>
<feature type="compositionally biased region" description="Acidic residues" evidence="1">
    <location>
        <begin position="14"/>
        <end position="33"/>
    </location>
</feature>
<feature type="region of interest" description="Disordered" evidence="1">
    <location>
        <begin position="1"/>
        <end position="38"/>
    </location>
</feature>
<sequence>MSSTRELREALTVSEDENDNEDDNEDDSSEEELAAAKSNMLDNPSVLSHTLKEVFAVAAINNFYGWSSPLQYRTRNTAFTASGVQKVKLSRTCATLINPNALKNASVTGMEARKQRT</sequence>
<dbReference type="InParanoid" id="E9HV24"/>
<dbReference type="HOGENOM" id="CLU_2087226_0_0_1"/>
<gene>
    <name evidence="2" type="ORF">DAPPUDRAFT_266467</name>
</gene>
<evidence type="ECO:0000313" key="3">
    <source>
        <dbReference type="Proteomes" id="UP000000305"/>
    </source>
</evidence>
<dbReference type="AlphaFoldDB" id="E9HV24"/>
<proteinExistence type="predicted"/>
<keyword evidence="3" id="KW-1185">Reference proteome</keyword>
<accession>E9HV24</accession>